<evidence type="ECO:0000313" key="1">
    <source>
        <dbReference type="EMBL" id="MEQ2362537.1"/>
    </source>
</evidence>
<organism evidence="1 2">
    <name type="scientific">Faecalibacterium tardum</name>
    <dbReference type="NCBI Taxonomy" id="3133156"/>
    <lineage>
        <taxon>Bacteria</taxon>
        <taxon>Bacillati</taxon>
        <taxon>Bacillota</taxon>
        <taxon>Clostridia</taxon>
        <taxon>Eubacteriales</taxon>
        <taxon>Oscillospiraceae</taxon>
        <taxon>Faecalibacterium</taxon>
    </lineage>
</organism>
<comment type="caution">
    <text evidence="1">The sequence shown here is derived from an EMBL/GenBank/DDBJ whole genome shotgun (WGS) entry which is preliminary data.</text>
</comment>
<dbReference type="EMBL" id="JBBMEO010000018">
    <property type="protein sequence ID" value="MEQ2362537.1"/>
    <property type="molecule type" value="Genomic_DNA"/>
</dbReference>
<proteinExistence type="predicted"/>
<accession>A0ABV1AXG5</accession>
<keyword evidence="2" id="KW-1185">Reference proteome</keyword>
<reference evidence="1 2" key="1">
    <citation type="submission" date="2024-03" db="EMBL/GenBank/DDBJ databases">
        <title>Human intestinal bacterial collection.</title>
        <authorList>
            <person name="Pauvert C."/>
            <person name="Hitch T.C.A."/>
            <person name="Clavel T."/>
        </authorList>
    </citation>
    <scope>NUCLEOTIDE SEQUENCE [LARGE SCALE GENOMIC DNA]</scope>
    <source>
        <strain evidence="1 2">CLA-AA-H175</strain>
    </source>
</reference>
<gene>
    <name evidence="1" type="ORF">WMO44_10370</name>
</gene>
<dbReference type="Proteomes" id="UP001457197">
    <property type="component" value="Unassembled WGS sequence"/>
</dbReference>
<protein>
    <submittedName>
        <fullName evidence="1">Uncharacterized protein</fullName>
    </submittedName>
</protein>
<sequence length="124" mass="14164">MEKLRNVYGMYRHFLWKTFCLGKTAEVCRAARAAGKTFLQMPSPAGKTLSVEKILGVEGIKSRQFVAKPDEIWYTLFWIIINKIKRSGAAQTARNGRSIKRWKNVTSRAVRAAMQSSRSRRARA</sequence>
<evidence type="ECO:0000313" key="2">
    <source>
        <dbReference type="Proteomes" id="UP001457197"/>
    </source>
</evidence>
<name>A0ABV1AXG5_9FIRM</name>
<dbReference type="RefSeq" id="WP_349152526.1">
    <property type="nucleotide sequence ID" value="NZ_JBBMEO010000018.1"/>
</dbReference>